<accession>A0A1Y2JZ35</accession>
<feature type="transmembrane region" description="Helical" evidence="1">
    <location>
        <begin position="39"/>
        <end position="58"/>
    </location>
</feature>
<dbReference type="EMBL" id="LVJN01000021">
    <property type="protein sequence ID" value="OSM00165.1"/>
    <property type="molecule type" value="Genomic_DNA"/>
</dbReference>
<keyword evidence="1" id="KW-0812">Transmembrane</keyword>
<keyword evidence="1" id="KW-0472">Membrane</keyword>
<feature type="transmembrane region" description="Helical" evidence="1">
    <location>
        <begin position="107"/>
        <end position="123"/>
    </location>
</feature>
<name>A0A1Y2JZ35_9PROT</name>
<reference evidence="2 3" key="1">
    <citation type="journal article" date="2016" name="BMC Genomics">
        <title>Combined genomic and structural analyses of a cultured magnetotactic bacterium reveals its niche adaptation to a dynamic environment.</title>
        <authorList>
            <person name="Araujo A.C."/>
            <person name="Morillo V."/>
            <person name="Cypriano J."/>
            <person name="Teixeira L.C."/>
            <person name="Leao P."/>
            <person name="Lyra S."/>
            <person name="Almeida L.G."/>
            <person name="Bazylinski D.A."/>
            <person name="Vasconcellos A.T."/>
            <person name="Abreu F."/>
            <person name="Lins U."/>
        </authorList>
    </citation>
    <scope>NUCLEOTIDE SEQUENCE [LARGE SCALE GENOMIC DNA]</scope>
    <source>
        <strain evidence="2 3">IT-1</strain>
    </source>
</reference>
<evidence type="ECO:0000313" key="3">
    <source>
        <dbReference type="Proteomes" id="UP000194003"/>
    </source>
</evidence>
<feature type="transmembrane region" description="Helical" evidence="1">
    <location>
        <begin position="12"/>
        <end position="33"/>
    </location>
</feature>
<proteinExistence type="predicted"/>
<keyword evidence="1" id="KW-1133">Transmembrane helix</keyword>
<dbReference type="Proteomes" id="UP000194003">
    <property type="component" value="Unassembled WGS sequence"/>
</dbReference>
<dbReference type="STRING" id="1434232.MAIT1_00604"/>
<organism evidence="2 3">
    <name type="scientific">Magnetofaba australis IT-1</name>
    <dbReference type="NCBI Taxonomy" id="1434232"/>
    <lineage>
        <taxon>Bacteria</taxon>
        <taxon>Pseudomonadati</taxon>
        <taxon>Pseudomonadota</taxon>
        <taxon>Magnetococcia</taxon>
        <taxon>Magnetococcales</taxon>
        <taxon>Magnetococcaceae</taxon>
        <taxon>Magnetofaba</taxon>
    </lineage>
</organism>
<keyword evidence="3" id="KW-1185">Reference proteome</keyword>
<dbReference type="AlphaFoldDB" id="A0A1Y2JZ35"/>
<protein>
    <submittedName>
        <fullName evidence="2">Uncharacterized protein</fullName>
    </submittedName>
</protein>
<sequence length="130" mass="14401">MTGSGPLQWNAAAWFGATIGFSFWLLPVGLAWVEELPMLGALFLSAWALANISGATMWRFRDRLPPHPAMQAQLTTLFAASVTAMAGAKRDGLLIEFVPHWDHPQRLFGLLVVFPLLMAALAIREHRYGR</sequence>
<evidence type="ECO:0000256" key="1">
    <source>
        <dbReference type="SAM" id="Phobius"/>
    </source>
</evidence>
<comment type="caution">
    <text evidence="2">The sequence shown here is derived from an EMBL/GenBank/DDBJ whole genome shotgun (WGS) entry which is preliminary data.</text>
</comment>
<gene>
    <name evidence="2" type="ORF">MAIT1_00604</name>
</gene>
<evidence type="ECO:0000313" key="2">
    <source>
        <dbReference type="EMBL" id="OSM00165.1"/>
    </source>
</evidence>